<sequence length="235" mass="26127">MSNSNTNDTFCTIADKVGQALATDPTYIEKYPELYNLIHYPGPNPPSLWTRSYTDCVNCQNNYCDASVPSPNPTGYPPAVCDCTNTTYITSKQLDMRRKAEIFKYKINASDQTKKQRYALIAKGINQYRKKCWATQSEGYTNPNVNGLVQAGNTLICGTDTQAAQNIAYCSPTTNNDVPGPITTICYDKSIPLTNYVVRRIYTFNGTKWPQTAWQPGYNGFPIGKAGNGSMFNLL</sequence>
<organism evidence="1">
    <name type="scientific">viral metagenome</name>
    <dbReference type="NCBI Taxonomy" id="1070528"/>
    <lineage>
        <taxon>unclassified sequences</taxon>
        <taxon>metagenomes</taxon>
        <taxon>organismal metagenomes</taxon>
    </lineage>
</organism>
<protein>
    <submittedName>
        <fullName evidence="1">Uncharacterized protein</fullName>
    </submittedName>
</protein>
<reference evidence="1" key="1">
    <citation type="journal article" date="2020" name="Nature">
        <title>Giant virus diversity and host interactions through global metagenomics.</title>
        <authorList>
            <person name="Schulz F."/>
            <person name="Roux S."/>
            <person name="Paez-Espino D."/>
            <person name="Jungbluth S."/>
            <person name="Walsh D.A."/>
            <person name="Denef V.J."/>
            <person name="McMahon K.D."/>
            <person name="Konstantinidis K.T."/>
            <person name="Eloe-Fadrosh E.A."/>
            <person name="Kyrpides N.C."/>
            <person name="Woyke T."/>
        </authorList>
    </citation>
    <scope>NUCLEOTIDE SEQUENCE</scope>
    <source>
        <strain evidence="1">GVMAG-M-3300023184-89</strain>
    </source>
</reference>
<dbReference type="EMBL" id="MN740198">
    <property type="protein sequence ID" value="QHT92958.1"/>
    <property type="molecule type" value="Genomic_DNA"/>
</dbReference>
<accession>A0A6C0IIB9</accession>
<name>A0A6C0IIB9_9ZZZZ</name>
<evidence type="ECO:0000313" key="1">
    <source>
        <dbReference type="EMBL" id="QHT92958.1"/>
    </source>
</evidence>
<dbReference type="AlphaFoldDB" id="A0A6C0IIB9"/>
<proteinExistence type="predicted"/>